<comment type="subunit">
    <text evidence="9">Homohexamer.</text>
</comment>
<dbReference type="RefSeq" id="WP_154788179.1">
    <property type="nucleotide sequence ID" value="NZ_WMBB01000005.1"/>
</dbReference>
<keyword evidence="3 9" id="KW-0548">Nucleotidyltransferase</keyword>
<dbReference type="NCBIfam" id="TIGR00125">
    <property type="entry name" value="cyt_tran_rel"/>
    <property type="match status" value="1"/>
</dbReference>
<dbReference type="GO" id="GO:0004595">
    <property type="term" value="F:pantetheine-phosphate adenylyltransferase activity"/>
    <property type="evidence" value="ECO:0007669"/>
    <property type="project" value="UniProtKB-UniRule"/>
</dbReference>
<keyword evidence="2 9" id="KW-0808">Transferase</keyword>
<evidence type="ECO:0000256" key="1">
    <source>
        <dbReference type="ARBA" id="ARBA00022490"/>
    </source>
</evidence>
<evidence type="ECO:0000259" key="10">
    <source>
        <dbReference type="Pfam" id="PF01467"/>
    </source>
</evidence>
<dbReference type="EC" id="2.7.7.3" evidence="9"/>
<dbReference type="AlphaFoldDB" id="A0A6I3KUX7"/>
<evidence type="ECO:0000256" key="2">
    <source>
        <dbReference type="ARBA" id="ARBA00022679"/>
    </source>
</evidence>
<evidence type="ECO:0000256" key="4">
    <source>
        <dbReference type="ARBA" id="ARBA00022741"/>
    </source>
</evidence>
<evidence type="ECO:0000256" key="7">
    <source>
        <dbReference type="ARBA" id="ARBA00022993"/>
    </source>
</evidence>
<feature type="binding site" evidence="9">
    <location>
        <position position="87"/>
    </location>
    <ligand>
        <name>substrate</name>
    </ligand>
</feature>
<feature type="binding site" evidence="9">
    <location>
        <begin position="88"/>
        <end position="90"/>
    </location>
    <ligand>
        <name>ATP</name>
        <dbReference type="ChEBI" id="CHEBI:30616"/>
    </ligand>
</feature>
<dbReference type="GO" id="GO:0015937">
    <property type="term" value="P:coenzyme A biosynthetic process"/>
    <property type="evidence" value="ECO:0007669"/>
    <property type="project" value="UniProtKB-UniRule"/>
</dbReference>
<gene>
    <name evidence="9 11" type="primary">coaD</name>
    <name evidence="11" type="ORF">GLP40_11240</name>
</gene>
<keyword evidence="7 9" id="KW-0173">Coenzyme A biosynthesis</keyword>
<name>A0A6I3KUX7_9NOCA</name>
<dbReference type="GO" id="GO:0005737">
    <property type="term" value="C:cytoplasm"/>
    <property type="evidence" value="ECO:0007669"/>
    <property type="project" value="UniProtKB-SubCell"/>
</dbReference>
<feature type="domain" description="Cytidyltransferase-like" evidence="10">
    <location>
        <begin position="5"/>
        <end position="132"/>
    </location>
</feature>
<feature type="site" description="Transition state stabilizer" evidence="9">
    <location>
        <position position="17"/>
    </location>
</feature>
<evidence type="ECO:0000256" key="6">
    <source>
        <dbReference type="ARBA" id="ARBA00022842"/>
    </source>
</evidence>
<evidence type="ECO:0000256" key="9">
    <source>
        <dbReference type="HAMAP-Rule" id="MF_00151"/>
    </source>
</evidence>
<evidence type="ECO:0000256" key="8">
    <source>
        <dbReference type="ARBA" id="ARBA00029346"/>
    </source>
</evidence>
<dbReference type="InterPro" id="IPR001980">
    <property type="entry name" value="PPAT"/>
</dbReference>
<sequence length="164" mass="17844">MTRVVCPGSFDPVTEGHLDIIGRAATLFDEVIVGVGKNVGKRALFTAEERIAMIRKVTGEYPNVRVEAMDGLLVDFCVQHGARAMVKGLRAVSDYEYELTMSQMNHRLSGVETLFVASDPEYSYLSSSLIKEVAALGGDVSGLVPDHVLAQLTTRLAERKAKSD</sequence>
<feature type="binding site" evidence="9">
    <location>
        <begin position="9"/>
        <end position="10"/>
    </location>
    <ligand>
        <name>ATP</name>
        <dbReference type="ChEBI" id="CHEBI:30616"/>
    </ligand>
</feature>
<comment type="similarity">
    <text evidence="9">Belongs to the bacterial CoaD family.</text>
</comment>
<keyword evidence="4 9" id="KW-0547">Nucleotide-binding</keyword>
<dbReference type="Gene3D" id="3.40.50.620">
    <property type="entry name" value="HUPs"/>
    <property type="match status" value="1"/>
</dbReference>
<keyword evidence="6 9" id="KW-0460">Magnesium</keyword>
<dbReference type="Pfam" id="PF01467">
    <property type="entry name" value="CTP_transf_like"/>
    <property type="match status" value="1"/>
</dbReference>
<dbReference type="UniPathway" id="UPA00241">
    <property type="reaction ID" value="UER00355"/>
</dbReference>
<comment type="caution">
    <text evidence="11">The sequence shown here is derived from an EMBL/GenBank/DDBJ whole genome shotgun (WGS) entry which is preliminary data.</text>
</comment>
<evidence type="ECO:0000313" key="12">
    <source>
        <dbReference type="Proteomes" id="UP000432464"/>
    </source>
</evidence>
<dbReference type="SUPFAM" id="SSF52374">
    <property type="entry name" value="Nucleotidylyl transferase"/>
    <property type="match status" value="1"/>
</dbReference>
<comment type="subcellular location">
    <subcellularLocation>
        <location evidence="9">Cytoplasm</location>
    </subcellularLocation>
</comment>
<dbReference type="NCBIfam" id="TIGR01510">
    <property type="entry name" value="coaD_prev_kdtB"/>
    <property type="match status" value="1"/>
</dbReference>
<dbReference type="PRINTS" id="PR01020">
    <property type="entry name" value="LPSBIOSNTHSS"/>
</dbReference>
<dbReference type="Proteomes" id="UP000432464">
    <property type="component" value="Unassembled WGS sequence"/>
</dbReference>
<protein>
    <recommendedName>
        <fullName evidence="9">Phosphopantetheine adenylyltransferase</fullName>
        <ecNumber evidence="9">2.7.7.3</ecNumber>
    </recommendedName>
    <alternativeName>
        <fullName evidence="9">Dephospho-CoA pyrophosphorylase</fullName>
    </alternativeName>
    <alternativeName>
        <fullName evidence="9">Pantetheine-phosphate adenylyltransferase</fullName>
        <shortName evidence="9">PPAT</shortName>
    </alternativeName>
</protein>
<feature type="binding site" evidence="9">
    <location>
        <position position="73"/>
    </location>
    <ligand>
        <name>substrate</name>
    </ligand>
</feature>
<organism evidence="11 12">
    <name type="scientific">Nocardia aurantiaca</name>
    <dbReference type="NCBI Taxonomy" id="2675850"/>
    <lineage>
        <taxon>Bacteria</taxon>
        <taxon>Bacillati</taxon>
        <taxon>Actinomycetota</taxon>
        <taxon>Actinomycetes</taxon>
        <taxon>Mycobacteriales</taxon>
        <taxon>Nocardiaceae</taxon>
        <taxon>Nocardia</taxon>
    </lineage>
</organism>
<keyword evidence="5 9" id="KW-0067">ATP-binding</keyword>
<comment type="function">
    <text evidence="9">Reversibly transfers an adenylyl group from ATP to 4'-phosphopantetheine, yielding dephospho-CoA (dPCoA) and pyrophosphate.</text>
</comment>
<feature type="binding site" evidence="9">
    <location>
        <position position="9"/>
    </location>
    <ligand>
        <name>substrate</name>
    </ligand>
</feature>
<comment type="catalytic activity">
    <reaction evidence="8 9">
        <text>(R)-4'-phosphopantetheine + ATP + H(+) = 3'-dephospho-CoA + diphosphate</text>
        <dbReference type="Rhea" id="RHEA:19801"/>
        <dbReference type="ChEBI" id="CHEBI:15378"/>
        <dbReference type="ChEBI" id="CHEBI:30616"/>
        <dbReference type="ChEBI" id="CHEBI:33019"/>
        <dbReference type="ChEBI" id="CHEBI:57328"/>
        <dbReference type="ChEBI" id="CHEBI:61723"/>
        <dbReference type="EC" id="2.7.7.3"/>
    </reaction>
</comment>
<evidence type="ECO:0000256" key="3">
    <source>
        <dbReference type="ARBA" id="ARBA00022695"/>
    </source>
</evidence>
<accession>A0A6I3KUX7</accession>
<dbReference type="InterPro" id="IPR014729">
    <property type="entry name" value="Rossmann-like_a/b/a_fold"/>
</dbReference>
<dbReference type="InterPro" id="IPR004821">
    <property type="entry name" value="Cyt_trans-like"/>
</dbReference>
<evidence type="ECO:0000313" key="11">
    <source>
        <dbReference type="EMBL" id="MTE13347.1"/>
    </source>
</evidence>
<feature type="binding site" evidence="9">
    <location>
        <begin position="122"/>
        <end position="128"/>
    </location>
    <ligand>
        <name>ATP</name>
        <dbReference type="ChEBI" id="CHEBI:30616"/>
    </ligand>
</feature>
<keyword evidence="12" id="KW-1185">Reference proteome</keyword>
<proteinExistence type="inferred from homology"/>
<feature type="binding site" evidence="9">
    <location>
        <position position="98"/>
    </location>
    <ligand>
        <name>ATP</name>
        <dbReference type="ChEBI" id="CHEBI:30616"/>
    </ligand>
</feature>
<dbReference type="PANTHER" id="PTHR21342:SF1">
    <property type="entry name" value="PHOSPHOPANTETHEINE ADENYLYLTRANSFERASE"/>
    <property type="match status" value="1"/>
</dbReference>
<feature type="binding site" evidence="9">
    <location>
        <position position="41"/>
    </location>
    <ligand>
        <name>substrate</name>
    </ligand>
</feature>
<reference evidence="11 12" key="1">
    <citation type="submission" date="2019-11" db="EMBL/GenBank/DDBJ databases">
        <title>Nocardia sp. nov. CT2-14 isolated from soil.</title>
        <authorList>
            <person name="Kanchanasin P."/>
            <person name="Tanasupawat S."/>
            <person name="Yuki M."/>
            <person name="Kudo T."/>
        </authorList>
    </citation>
    <scope>NUCLEOTIDE SEQUENCE [LARGE SCALE GENOMIC DNA]</scope>
    <source>
        <strain evidence="11 12">CT2-14</strain>
    </source>
</reference>
<keyword evidence="1 9" id="KW-0963">Cytoplasm</keyword>
<dbReference type="PANTHER" id="PTHR21342">
    <property type="entry name" value="PHOSPHOPANTETHEINE ADENYLYLTRANSFERASE"/>
    <property type="match status" value="1"/>
</dbReference>
<dbReference type="HAMAP" id="MF_00151">
    <property type="entry name" value="PPAT_bact"/>
    <property type="match status" value="1"/>
</dbReference>
<comment type="pathway">
    <text evidence="9">Cofactor biosynthesis; coenzyme A biosynthesis; CoA from (R)-pantothenate: step 4/5.</text>
</comment>
<feature type="binding site" evidence="9">
    <location>
        <position position="17"/>
    </location>
    <ligand>
        <name>ATP</name>
        <dbReference type="ChEBI" id="CHEBI:30616"/>
    </ligand>
</feature>
<dbReference type="EMBL" id="WMBB01000005">
    <property type="protein sequence ID" value="MTE13347.1"/>
    <property type="molecule type" value="Genomic_DNA"/>
</dbReference>
<comment type="cofactor">
    <cofactor evidence="9">
        <name>Mg(2+)</name>
        <dbReference type="ChEBI" id="CHEBI:18420"/>
    </cofactor>
</comment>
<dbReference type="GO" id="GO:0005524">
    <property type="term" value="F:ATP binding"/>
    <property type="evidence" value="ECO:0007669"/>
    <property type="project" value="UniProtKB-KW"/>
</dbReference>
<evidence type="ECO:0000256" key="5">
    <source>
        <dbReference type="ARBA" id="ARBA00022840"/>
    </source>
</evidence>
<dbReference type="CDD" id="cd02163">
    <property type="entry name" value="PPAT"/>
    <property type="match status" value="1"/>
</dbReference>